<reference evidence="2" key="1">
    <citation type="submission" date="2016-11" db="EMBL/GenBank/DDBJ databases">
        <authorList>
            <person name="Varghese N."/>
            <person name="Submissions S."/>
        </authorList>
    </citation>
    <scope>NUCLEOTIDE SEQUENCE [LARGE SCALE GENOMIC DNA]</scope>
    <source>
        <strain evidence="2">DSM 27623</strain>
    </source>
</reference>
<dbReference type="EMBL" id="FSRK01000001">
    <property type="protein sequence ID" value="SIO12051.1"/>
    <property type="molecule type" value="Genomic_DNA"/>
</dbReference>
<evidence type="ECO:0000313" key="2">
    <source>
        <dbReference type="Proteomes" id="UP000185207"/>
    </source>
</evidence>
<keyword evidence="2" id="KW-1185">Reference proteome</keyword>
<sequence length="96" mass="11606">MNKDVLFKVLQLDSIFEVLDWAERVAIHIYIAGKEKSTTSKIFDIYEWILTNNWESPTMKYGDDRLQYFLKNEIWEPLENYKKYNPEIEKALNQLK</sequence>
<accession>A0A1N6GWT5</accession>
<dbReference type="STRING" id="1416779.SAMN05444409_2109"/>
<evidence type="ECO:0000313" key="1">
    <source>
        <dbReference type="EMBL" id="SIO12051.1"/>
    </source>
</evidence>
<organism evidence="1 2">
    <name type="scientific">Epilithonimonas zeae</name>
    <dbReference type="NCBI Taxonomy" id="1416779"/>
    <lineage>
        <taxon>Bacteria</taxon>
        <taxon>Pseudomonadati</taxon>
        <taxon>Bacteroidota</taxon>
        <taxon>Flavobacteriia</taxon>
        <taxon>Flavobacteriales</taxon>
        <taxon>Weeksellaceae</taxon>
        <taxon>Chryseobacterium group</taxon>
        <taxon>Epilithonimonas</taxon>
    </lineage>
</organism>
<name>A0A1N6GWT5_9FLAO</name>
<proteinExistence type="predicted"/>
<dbReference type="OrthoDB" id="1259749at2"/>
<gene>
    <name evidence="1" type="ORF">SAMN05444409_2109</name>
</gene>
<dbReference type="RefSeq" id="WP_074235207.1">
    <property type="nucleotide sequence ID" value="NZ_FSRK01000001.1"/>
</dbReference>
<dbReference type="Proteomes" id="UP000185207">
    <property type="component" value="Unassembled WGS sequence"/>
</dbReference>
<protein>
    <submittedName>
        <fullName evidence="1">Uncharacterized protein</fullName>
    </submittedName>
</protein>
<dbReference type="AlphaFoldDB" id="A0A1N6GWT5"/>